<sequence>MNRGGAVETKTPLKDGGGELGRATKSGRKVKRPAHFDDSPDAKRMASLDEVSPKRKEVSEAVKKSARKTLLKNQPEESSPKRNGEPAGEVVKKSARKTLNKQEAREEEPEPTQRSSRKTMTVVTRDESPEPEVAKKSARKTLLKSAVKNSAEQTPDTPKKDKPAPETPKKSAKKAEPEEETPAGPGISRTGRKIKIPAHLKEFEDVVVASPKKEVPEKPSMARKSLAPVALEKEEVVPPKTPGRGRSLAAPKKAPEPEPKEVKVEPKTPRRGKSTASLEIVEQDDPLAIPASPREVKSPRKDKQAAKSPVKAPKPIVDPLEVEEELPVKTSRRGKSLAAPEAAKSPVKEDKPPAKTPSKRGRSMAAPAPSSPPVEKLPKTPKQSAVAKPVEDLLSSEPVSRSGRKIKPKKYFGEFEEEEAVIVAAPVKVASPVKAVVKSSPVAKAASPKVIVKSSPLAKKESPARAAVPKKDSPPKPKAASPVKRHHLAVEKTMELPKKRAKLLEPKEGSGSGGDEVDKKLDEISPNTEERLITKRGVNDHHHAAKEEDEEVEAMETAEEAVRETSQPVTSNDKEEEPTKIDKQAVEENKPKRGRKPLKDSAAKPEAAPVAEESKPDDEPEQQPEKPKRGRKTLPAPPSESSDDAEESAPPKAPKTPVARRMTTALVSAPAAEDTGSSRSGRKIKPKKFFGEDEPVSASKPKAAAPVNGTGGGRGRRKTLAAELDKASDSVEAKEDKAEEVVMAAPQAEVEKCPSREEILAVVGAVDPVKQAEEQPDAKVEEENQEVKKDDEPTPMEEDLPQEPEPEPITTPVVGTEPKEAVAEDIPQTTDEPEPMEEDVPLATDNGGDSAALEEPVQKGQIESLESEDVHDEEADPVVQEEDESTLQEPETVESTREDFQEHSIPQTSPRRSQPTTEEALKSPAPLHEEPPAPVEQTDPEPVPVESEEAPEVTEVAEEPDNDEIAEDLIEAPVQETPEELLSAIFEEPAAPTPAAEPSQQTAEVSASSSFSEALCVEEESAEQVGVEVAKIDDSKDQQQYESVEFLEMSGASTVANEPATVEQLPVEHTNGHEDQMKNRISTPELEDDLDNTEAPPMDDLDDEKEDELLYDVSESKEATFSERDRDNESIIVIPDTPKPPKSEFDSEFDLADKSPVPQSSHTTVARVELHHSPVISQGKVPTTPRTPDSKPPNTSCSPDKPDDQDQADVPHEIIDITESPIAVLDPKLHHTEGKSGSTTSTPLRMGTKMTAKDRLIQNSRKRSLSASDAEIVKKNVTFHSPANSTMLVDTIDERLKKKNESATKIPAGHRKRSLSEHKDAQQDGPKPSKISKLPNFKNIHQQQFSRMESIEEFHNRKVQRAKEILASSTVKSPAASALVRSAERPPLQKSSSLPPKSPYKSGNGASSSSFKPAVVRPLIPKPSESHHKPLSDADRQEKRQKQFHATFKPKSQEGSGSSSTGKDTPDGAHRVIEQSRHKQSQILKGVRTNKRFELMMKYRDAQE</sequence>
<feature type="compositionally biased region" description="Low complexity" evidence="1">
    <location>
        <begin position="1386"/>
        <end position="1402"/>
    </location>
</feature>
<feature type="region of interest" description="Disordered" evidence="1">
    <location>
        <begin position="1"/>
        <end position="408"/>
    </location>
</feature>
<dbReference type="VEuPathDB" id="VectorBase:AAEL022467"/>
<feature type="compositionally biased region" description="Acidic residues" evidence="1">
    <location>
        <begin position="831"/>
        <end position="840"/>
    </location>
</feature>
<feature type="compositionally biased region" description="Basic and acidic residues" evidence="1">
    <location>
        <begin position="577"/>
        <end position="603"/>
    </location>
</feature>
<proteinExistence type="evidence at transcript level"/>
<feature type="compositionally biased region" description="Acidic residues" evidence="1">
    <location>
        <begin position="793"/>
        <end position="806"/>
    </location>
</feature>
<feature type="region of interest" description="Disordered" evidence="1">
    <location>
        <begin position="1365"/>
        <end position="1485"/>
    </location>
</feature>
<dbReference type="EMBL" id="GDUN01000936">
    <property type="protein sequence ID" value="JAN94983.1"/>
    <property type="molecule type" value="mRNA"/>
</dbReference>
<feature type="compositionally biased region" description="Low complexity" evidence="1">
    <location>
        <begin position="987"/>
        <end position="1011"/>
    </location>
</feature>
<feature type="compositionally biased region" description="Basic and acidic residues" evidence="1">
    <location>
        <begin position="723"/>
        <end position="738"/>
    </location>
</feature>
<feature type="compositionally biased region" description="Basic and acidic residues" evidence="1">
    <location>
        <begin position="1424"/>
        <end position="1441"/>
    </location>
</feature>
<feature type="compositionally biased region" description="Low complexity" evidence="1">
    <location>
        <begin position="696"/>
        <end position="707"/>
    </location>
</feature>
<feature type="compositionally biased region" description="Basic and acidic residues" evidence="1">
    <location>
        <begin position="124"/>
        <end position="135"/>
    </location>
</feature>
<feature type="region of interest" description="Disordered" evidence="1">
    <location>
        <begin position="986"/>
        <end position="1011"/>
    </location>
</feature>
<protein>
    <submittedName>
        <fullName evidence="2">Putative titin</fullName>
    </submittedName>
</protein>
<feature type="compositionally biased region" description="Polar residues" evidence="1">
    <location>
        <begin position="1453"/>
        <end position="1463"/>
    </location>
</feature>
<feature type="compositionally biased region" description="Basic and acidic residues" evidence="1">
    <location>
        <begin position="770"/>
        <end position="792"/>
    </location>
</feature>
<name>A0A0P6IV05_AEDAE</name>
<feature type="compositionally biased region" description="Polar residues" evidence="1">
    <location>
        <begin position="1180"/>
        <end position="1198"/>
    </location>
</feature>
<feature type="compositionally biased region" description="Acidic residues" evidence="1">
    <location>
        <begin position="547"/>
        <end position="559"/>
    </location>
</feature>
<evidence type="ECO:0000256" key="1">
    <source>
        <dbReference type="SAM" id="MobiDB-lite"/>
    </source>
</evidence>
<feature type="compositionally biased region" description="Polar residues" evidence="1">
    <location>
        <begin position="904"/>
        <end position="917"/>
    </location>
</feature>
<feature type="compositionally biased region" description="Basic and acidic residues" evidence="1">
    <location>
        <begin position="157"/>
        <end position="176"/>
    </location>
</feature>
<feature type="region of interest" description="Disordered" evidence="1">
    <location>
        <begin position="453"/>
        <end position="738"/>
    </location>
</feature>
<feature type="compositionally biased region" description="Basic and acidic residues" evidence="1">
    <location>
        <begin position="1200"/>
        <end position="1215"/>
    </location>
</feature>
<feature type="region of interest" description="Disordered" evidence="1">
    <location>
        <begin position="1298"/>
        <end position="1338"/>
    </location>
</feature>
<evidence type="ECO:0000313" key="2">
    <source>
        <dbReference type="EMBL" id="JAN94983.1"/>
    </source>
</evidence>
<feature type="compositionally biased region" description="Basic and acidic residues" evidence="1">
    <location>
        <begin position="253"/>
        <end position="268"/>
    </location>
</feature>
<organism evidence="2">
    <name type="scientific">Aedes aegypti</name>
    <name type="common">Yellowfever mosquito</name>
    <name type="synonym">Culex aegypti</name>
    <dbReference type="NCBI Taxonomy" id="7159"/>
    <lineage>
        <taxon>Eukaryota</taxon>
        <taxon>Metazoa</taxon>
        <taxon>Ecdysozoa</taxon>
        <taxon>Arthropoda</taxon>
        <taxon>Hexapoda</taxon>
        <taxon>Insecta</taxon>
        <taxon>Pterygota</taxon>
        <taxon>Neoptera</taxon>
        <taxon>Endopterygota</taxon>
        <taxon>Diptera</taxon>
        <taxon>Nematocera</taxon>
        <taxon>Culicoidea</taxon>
        <taxon>Culicidae</taxon>
        <taxon>Culicinae</taxon>
        <taxon>Aedini</taxon>
        <taxon>Aedes</taxon>
        <taxon>Stegomyia</taxon>
    </lineage>
</organism>
<feature type="compositionally biased region" description="Basic and acidic residues" evidence="1">
    <location>
        <begin position="516"/>
        <end position="546"/>
    </location>
</feature>
<feature type="compositionally biased region" description="Polar residues" evidence="1">
    <location>
        <begin position="112"/>
        <end position="122"/>
    </location>
</feature>
<reference evidence="2" key="1">
    <citation type="journal article" date="2016" name="PLoS ONE">
        <title>A Deep Insight into the Sialome of Male and Female Aedes aegypti Mosquitoes.</title>
        <authorList>
            <person name="Ribeiro J.M."/>
            <person name="Martin-Martin I."/>
            <person name="Arca B."/>
            <person name="Calvo E."/>
        </authorList>
    </citation>
    <scope>NUCLEOTIDE SEQUENCE</scope>
    <source>
        <strain evidence="2">Liverpool</strain>
        <tissue evidence="2">Salivary glands</tissue>
    </source>
</reference>
<feature type="compositionally biased region" description="Basic and acidic residues" evidence="1">
    <location>
        <begin position="488"/>
        <end position="508"/>
    </location>
</feature>
<feature type="compositionally biased region" description="Acidic residues" evidence="1">
    <location>
        <begin position="865"/>
        <end position="886"/>
    </location>
</feature>
<feature type="compositionally biased region" description="Acidic residues" evidence="1">
    <location>
        <begin position="1085"/>
        <end position="1110"/>
    </location>
</feature>
<feature type="compositionally biased region" description="Basic and acidic residues" evidence="1">
    <location>
        <begin position="74"/>
        <end position="84"/>
    </location>
</feature>
<accession>A0A0P6IV05</accession>
<feature type="compositionally biased region" description="Basic and acidic residues" evidence="1">
    <location>
        <begin position="1464"/>
        <end position="1477"/>
    </location>
</feature>
<feature type="compositionally biased region" description="Basic and acidic residues" evidence="1">
    <location>
        <begin position="458"/>
        <end position="475"/>
    </location>
</feature>
<feature type="compositionally biased region" description="Basic and acidic residues" evidence="1">
    <location>
        <begin position="34"/>
        <end position="63"/>
    </location>
</feature>
<feature type="compositionally biased region" description="Acidic residues" evidence="1">
    <location>
        <begin position="946"/>
        <end position="970"/>
    </location>
</feature>
<feature type="compositionally biased region" description="Basic and acidic residues" evidence="1">
    <location>
        <begin position="294"/>
        <end position="305"/>
    </location>
</feature>
<feature type="region of interest" description="Disordered" evidence="1">
    <location>
        <begin position="1067"/>
        <end position="1268"/>
    </location>
</feature>
<feature type="region of interest" description="Disordered" evidence="1">
    <location>
        <begin position="767"/>
        <end position="973"/>
    </location>
</feature>
<feature type="compositionally biased region" description="Basic and acidic residues" evidence="1">
    <location>
        <begin position="1114"/>
        <end position="1129"/>
    </location>
</feature>